<protein>
    <submittedName>
        <fullName evidence="2">Uncharacterized protein</fullName>
    </submittedName>
</protein>
<proteinExistence type="predicted"/>
<evidence type="ECO:0000256" key="1">
    <source>
        <dbReference type="SAM" id="MobiDB-lite"/>
    </source>
</evidence>
<evidence type="ECO:0000313" key="3">
    <source>
        <dbReference type="Proteomes" id="UP000815677"/>
    </source>
</evidence>
<gene>
    <name evidence="2" type="ORF">MCHLO_17420</name>
</gene>
<organism evidence="2 3">
    <name type="scientific">Mycena chlorophos</name>
    <name type="common">Agaric fungus</name>
    <name type="synonym">Agaricus chlorophos</name>
    <dbReference type="NCBI Taxonomy" id="658473"/>
    <lineage>
        <taxon>Eukaryota</taxon>
        <taxon>Fungi</taxon>
        <taxon>Dikarya</taxon>
        <taxon>Basidiomycota</taxon>
        <taxon>Agaricomycotina</taxon>
        <taxon>Agaricomycetes</taxon>
        <taxon>Agaricomycetidae</taxon>
        <taxon>Agaricales</taxon>
        <taxon>Marasmiineae</taxon>
        <taxon>Mycenaceae</taxon>
        <taxon>Mycena</taxon>
    </lineage>
</organism>
<accession>A0ABQ0MDI8</accession>
<name>A0ABQ0MDI8_MYCCL</name>
<dbReference type="EMBL" id="DF850028">
    <property type="protein sequence ID" value="GAT61396.1"/>
    <property type="molecule type" value="Genomic_DNA"/>
</dbReference>
<keyword evidence="3" id="KW-1185">Reference proteome</keyword>
<dbReference type="Proteomes" id="UP000815677">
    <property type="component" value="Unassembled WGS sequence"/>
</dbReference>
<feature type="region of interest" description="Disordered" evidence="1">
    <location>
        <begin position="1"/>
        <end position="22"/>
    </location>
</feature>
<evidence type="ECO:0000313" key="2">
    <source>
        <dbReference type="EMBL" id="GAT61396.1"/>
    </source>
</evidence>
<reference evidence="2" key="1">
    <citation type="submission" date="2014-09" db="EMBL/GenBank/DDBJ databases">
        <title>Genome sequence of the luminous mushroom Mycena chlorophos for searching fungal bioluminescence genes.</title>
        <authorList>
            <person name="Tanaka Y."/>
            <person name="Kasuga D."/>
            <person name="Oba Y."/>
            <person name="Hase S."/>
            <person name="Sato K."/>
            <person name="Oba Y."/>
            <person name="Sakakibara Y."/>
        </authorList>
    </citation>
    <scope>NUCLEOTIDE SEQUENCE</scope>
</reference>
<sequence length="207" mass="22697">MQAWHHTGVDLDTPHGPQHARAGYGQKLGLQEDVGVGEFSTVLEAVYVSFECERVQDDRGGCMCLLMRTTTPRFRRHPSLRQNQELESAARPDVWLVSVARRLFDHHLFDVRNLRRSCFSPHHCCPTAQPTPFAVPHPTACADARTIGLLPLRTACPSACYAHGCAAVAPLARAPMTLVACANLHLALGLVRSSHESTTRASDNTTP</sequence>